<reference evidence="2 3" key="1">
    <citation type="submission" date="2020-07" db="EMBL/GenBank/DDBJ databases">
        <title>Sequencing the genomes of 1000 actinobacteria strains.</title>
        <authorList>
            <person name="Klenk H.-P."/>
        </authorList>
    </citation>
    <scope>NUCLEOTIDE SEQUENCE [LARGE SCALE GENOMIC DNA]</scope>
    <source>
        <strain evidence="2 3">CXB654</strain>
    </source>
</reference>
<gene>
    <name evidence="2" type="ORF">HDA32_000921</name>
</gene>
<protein>
    <recommendedName>
        <fullName evidence="1">DUF397 domain-containing protein</fullName>
    </recommendedName>
</protein>
<proteinExistence type="predicted"/>
<dbReference type="Pfam" id="PF04149">
    <property type="entry name" value="DUF397"/>
    <property type="match status" value="1"/>
</dbReference>
<feature type="domain" description="DUF397" evidence="1">
    <location>
        <begin position="11"/>
        <end position="60"/>
    </location>
</feature>
<evidence type="ECO:0000313" key="2">
    <source>
        <dbReference type="EMBL" id="NYE45801.1"/>
    </source>
</evidence>
<dbReference type="Proteomes" id="UP000589036">
    <property type="component" value="Unassembled WGS sequence"/>
</dbReference>
<keyword evidence="3" id="KW-1185">Reference proteome</keyword>
<sequence length="66" mass="6881">MAAFESEGALWRTSSYSGTGGGNCVEVADGAEVVAVRDSKAPEGVMLSFSPAAWRAFVEATTHDEL</sequence>
<organism evidence="2 3">
    <name type="scientific">Spinactinospora alkalitolerans</name>
    <dbReference type="NCBI Taxonomy" id="687207"/>
    <lineage>
        <taxon>Bacteria</taxon>
        <taxon>Bacillati</taxon>
        <taxon>Actinomycetota</taxon>
        <taxon>Actinomycetes</taxon>
        <taxon>Streptosporangiales</taxon>
        <taxon>Nocardiopsidaceae</taxon>
        <taxon>Spinactinospora</taxon>
    </lineage>
</organism>
<comment type="caution">
    <text evidence="2">The sequence shown here is derived from an EMBL/GenBank/DDBJ whole genome shotgun (WGS) entry which is preliminary data.</text>
</comment>
<name>A0A852TQI4_9ACTN</name>
<dbReference type="AlphaFoldDB" id="A0A852TQI4"/>
<accession>A0A852TQI4</accession>
<evidence type="ECO:0000313" key="3">
    <source>
        <dbReference type="Proteomes" id="UP000589036"/>
    </source>
</evidence>
<evidence type="ECO:0000259" key="1">
    <source>
        <dbReference type="Pfam" id="PF04149"/>
    </source>
</evidence>
<dbReference type="InterPro" id="IPR007278">
    <property type="entry name" value="DUF397"/>
</dbReference>
<dbReference type="EMBL" id="JACCCC010000001">
    <property type="protein sequence ID" value="NYE45801.1"/>
    <property type="molecule type" value="Genomic_DNA"/>
</dbReference>
<dbReference type="RefSeq" id="WP_179641990.1">
    <property type="nucleotide sequence ID" value="NZ_BAAAYY010000024.1"/>
</dbReference>